<name>A0ACA9NU74_9GLOM</name>
<gene>
    <name evidence="1" type="ORF">SPELUC_LOCUS9909</name>
</gene>
<dbReference type="EMBL" id="CAJVPW010017317">
    <property type="protein sequence ID" value="CAG8676041.1"/>
    <property type="molecule type" value="Genomic_DNA"/>
</dbReference>
<feature type="non-terminal residue" evidence="1">
    <location>
        <position position="1"/>
    </location>
</feature>
<organism evidence="1 2">
    <name type="scientific">Cetraspora pellucida</name>
    <dbReference type="NCBI Taxonomy" id="1433469"/>
    <lineage>
        <taxon>Eukaryota</taxon>
        <taxon>Fungi</taxon>
        <taxon>Fungi incertae sedis</taxon>
        <taxon>Mucoromycota</taxon>
        <taxon>Glomeromycotina</taxon>
        <taxon>Glomeromycetes</taxon>
        <taxon>Diversisporales</taxon>
        <taxon>Gigasporaceae</taxon>
        <taxon>Cetraspora</taxon>
    </lineage>
</organism>
<proteinExistence type="predicted"/>
<feature type="non-terminal residue" evidence="1">
    <location>
        <position position="69"/>
    </location>
</feature>
<comment type="caution">
    <text evidence="1">The sequence shown here is derived from an EMBL/GenBank/DDBJ whole genome shotgun (WGS) entry which is preliminary data.</text>
</comment>
<sequence>DVLEDGDPEDEPDDSPLKKIYTRQTFTLFEVLEQCLKRYSVQMGFETKIVQVEKENNVYHKKHINVIME</sequence>
<dbReference type="Proteomes" id="UP000789366">
    <property type="component" value="Unassembled WGS sequence"/>
</dbReference>
<keyword evidence="2" id="KW-1185">Reference proteome</keyword>
<evidence type="ECO:0000313" key="1">
    <source>
        <dbReference type="EMBL" id="CAG8676041.1"/>
    </source>
</evidence>
<protein>
    <submittedName>
        <fullName evidence="1">13177_t:CDS:1</fullName>
    </submittedName>
</protein>
<reference evidence="1" key="1">
    <citation type="submission" date="2021-06" db="EMBL/GenBank/DDBJ databases">
        <authorList>
            <person name="Kallberg Y."/>
            <person name="Tangrot J."/>
            <person name="Rosling A."/>
        </authorList>
    </citation>
    <scope>NUCLEOTIDE SEQUENCE</scope>
    <source>
        <strain evidence="1">28 12/20/2015</strain>
    </source>
</reference>
<evidence type="ECO:0000313" key="2">
    <source>
        <dbReference type="Proteomes" id="UP000789366"/>
    </source>
</evidence>
<accession>A0ACA9NU74</accession>